<evidence type="ECO:0000313" key="4">
    <source>
        <dbReference type="Proteomes" id="UP000295281"/>
    </source>
</evidence>
<accession>A0A4R6V898</accession>
<evidence type="ECO:0000256" key="1">
    <source>
        <dbReference type="ARBA" id="ARBA00007689"/>
    </source>
</evidence>
<evidence type="ECO:0000313" key="3">
    <source>
        <dbReference type="EMBL" id="TDQ55366.1"/>
    </source>
</evidence>
<dbReference type="PANTHER" id="PTHR35174">
    <property type="entry name" value="BLL7171 PROTEIN-RELATED"/>
    <property type="match status" value="1"/>
</dbReference>
<gene>
    <name evidence="3" type="ORF">EV190_101692</name>
</gene>
<dbReference type="Gene3D" id="3.30.70.1060">
    <property type="entry name" value="Dimeric alpha+beta barrel"/>
    <property type="match status" value="1"/>
</dbReference>
<feature type="domain" description="YCII-related" evidence="2">
    <location>
        <begin position="1"/>
        <end position="112"/>
    </location>
</feature>
<dbReference type="Pfam" id="PF03795">
    <property type="entry name" value="YCII"/>
    <property type="match status" value="1"/>
</dbReference>
<keyword evidence="4" id="KW-1185">Reference proteome</keyword>
<evidence type="ECO:0000259" key="2">
    <source>
        <dbReference type="Pfam" id="PF03795"/>
    </source>
</evidence>
<dbReference type="EMBL" id="SNYN01000001">
    <property type="protein sequence ID" value="TDQ55366.1"/>
    <property type="molecule type" value="Genomic_DNA"/>
</dbReference>
<dbReference type="SUPFAM" id="SSF54909">
    <property type="entry name" value="Dimeric alpha+beta barrel"/>
    <property type="match status" value="1"/>
</dbReference>
<dbReference type="PANTHER" id="PTHR35174:SF4">
    <property type="entry name" value="BLL7163 PROTEIN"/>
    <property type="match status" value="1"/>
</dbReference>
<organism evidence="3 4">
    <name type="scientific">Actinorugispora endophytica</name>
    <dbReference type="NCBI Taxonomy" id="1605990"/>
    <lineage>
        <taxon>Bacteria</taxon>
        <taxon>Bacillati</taxon>
        <taxon>Actinomycetota</taxon>
        <taxon>Actinomycetes</taxon>
        <taxon>Streptosporangiales</taxon>
        <taxon>Nocardiopsidaceae</taxon>
        <taxon>Actinorugispora</taxon>
    </lineage>
</organism>
<dbReference type="InterPro" id="IPR005545">
    <property type="entry name" value="YCII"/>
</dbReference>
<comment type="caution">
    <text evidence="3">The sequence shown here is derived from an EMBL/GenBank/DDBJ whole genome shotgun (WGS) entry which is preliminary data.</text>
</comment>
<name>A0A4R6V898_9ACTN</name>
<comment type="similarity">
    <text evidence="1">Belongs to the YciI family.</text>
</comment>
<reference evidence="3 4" key="1">
    <citation type="submission" date="2019-03" db="EMBL/GenBank/DDBJ databases">
        <title>Genomic Encyclopedia of Type Strains, Phase IV (KMG-IV): sequencing the most valuable type-strain genomes for metagenomic binning, comparative biology and taxonomic classification.</title>
        <authorList>
            <person name="Goeker M."/>
        </authorList>
    </citation>
    <scope>NUCLEOTIDE SEQUENCE [LARGE SCALE GENOMIC DNA]</scope>
    <source>
        <strain evidence="3 4">DSM 46770</strain>
    </source>
</reference>
<dbReference type="RefSeq" id="WP_133739899.1">
    <property type="nucleotide sequence ID" value="NZ_SNYN01000001.1"/>
</dbReference>
<dbReference type="InterPro" id="IPR011008">
    <property type="entry name" value="Dimeric_a/b-barrel"/>
</dbReference>
<dbReference type="AlphaFoldDB" id="A0A4R6V898"/>
<dbReference type="Proteomes" id="UP000295281">
    <property type="component" value="Unassembled WGS sequence"/>
</dbReference>
<proteinExistence type="inferred from homology"/>
<dbReference type="OrthoDB" id="668782at2"/>
<sequence>MRFMMLFTVDESVPAPAPTSEMFAEMGKYNEAMSKAGVLLAGEGLLPSAKGARVVFSEEGRTVVDGPFTESKELVGGFWLIQVKTREEAVEWATRAPFGPGVVLEVRQVVEVSDFPADVIDPAIIEREREMRAEAAERAAAARP</sequence>
<protein>
    <recommendedName>
        <fullName evidence="2">YCII-related domain-containing protein</fullName>
    </recommendedName>
</protein>